<feature type="region of interest" description="Disordered" evidence="1">
    <location>
        <begin position="1"/>
        <end position="25"/>
    </location>
</feature>
<keyword evidence="5" id="KW-1185">Reference proteome</keyword>
<keyword evidence="2" id="KW-1133">Transmembrane helix</keyword>
<dbReference type="InterPro" id="IPR013974">
    <property type="entry name" value="SAF"/>
</dbReference>
<evidence type="ECO:0000256" key="1">
    <source>
        <dbReference type="SAM" id="MobiDB-lite"/>
    </source>
</evidence>
<evidence type="ECO:0000259" key="3">
    <source>
        <dbReference type="SMART" id="SM00858"/>
    </source>
</evidence>
<dbReference type="STRING" id="1834516.BL253_05620"/>
<dbReference type="AlphaFoldDB" id="A0A1V2IGX2"/>
<sequence>MPDGRGSSGRSADPIIPPSPPARRLGRRGWRDTRLLFGVLLVLVSVVIGARLFATADRTAAWVAAKANLPAGHVVTAADLVTVRAQLDDDTAARYYPGRRSKEVIGGTLARPVGKGELLSGADFAGPDAGATRIVPVVVKAGRVPPLTPGDHVDVYVYQPSGAVDGTDASGGSGTSGGAASPSDVGSPAAGGAGAEVLVLHDVEFLGEQRIATGDRSLTLRVSVDAAIRAVAASQSERVDVVKLQRDGRGQVGDAGPTAAQGYGR</sequence>
<accession>A0A1V2IGX2</accession>
<dbReference type="Pfam" id="PF08666">
    <property type="entry name" value="SAF"/>
    <property type="match status" value="1"/>
</dbReference>
<keyword evidence="2" id="KW-0812">Transmembrane</keyword>
<keyword evidence="4" id="KW-0969">Cilium</keyword>
<proteinExistence type="predicted"/>
<organism evidence="4 5">
    <name type="scientific">Pseudofrankia asymbiotica</name>
    <dbReference type="NCBI Taxonomy" id="1834516"/>
    <lineage>
        <taxon>Bacteria</taxon>
        <taxon>Bacillati</taxon>
        <taxon>Actinomycetota</taxon>
        <taxon>Actinomycetes</taxon>
        <taxon>Frankiales</taxon>
        <taxon>Frankiaceae</taxon>
        <taxon>Pseudofrankia</taxon>
    </lineage>
</organism>
<name>A0A1V2IGX2_9ACTN</name>
<dbReference type="EMBL" id="MOMC01000012">
    <property type="protein sequence ID" value="ONH32295.1"/>
    <property type="molecule type" value="Genomic_DNA"/>
</dbReference>
<keyword evidence="4" id="KW-0282">Flagellum</keyword>
<reference evidence="5" key="1">
    <citation type="submission" date="2016-10" db="EMBL/GenBank/DDBJ databases">
        <title>Frankia sp. NRRL B-16386 Genome sequencing.</title>
        <authorList>
            <person name="Ghodhbane-Gtari F."/>
            <person name="Swanson E."/>
            <person name="Gueddou A."/>
            <person name="Hezbri K."/>
            <person name="Ktari K."/>
            <person name="Nouioui I."/>
            <person name="Morris K."/>
            <person name="Simpson S."/>
            <person name="Abebe-Akele F."/>
            <person name="Thomas K."/>
            <person name="Gtari M."/>
            <person name="Tisa L.S."/>
        </authorList>
    </citation>
    <scope>NUCLEOTIDE SEQUENCE [LARGE SCALE GENOMIC DNA]</scope>
    <source>
        <strain evidence="5">NRRL B-16386</strain>
    </source>
</reference>
<feature type="region of interest" description="Disordered" evidence="1">
    <location>
        <begin position="166"/>
        <end position="190"/>
    </location>
</feature>
<feature type="transmembrane region" description="Helical" evidence="2">
    <location>
        <begin position="35"/>
        <end position="54"/>
    </location>
</feature>
<feature type="domain" description="SAF" evidence="3">
    <location>
        <begin position="59"/>
        <end position="125"/>
    </location>
</feature>
<dbReference type="Proteomes" id="UP000188929">
    <property type="component" value="Unassembled WGS sequence"/>
</dbReference>
<dbReference type="CDD" id="cd11614">
    <property type="entry name" value="SAF_CpaB_FlgA_like"/>
    <property type="match status" value="1"/>
</dbReference>
<keyword evidence="4" id="KW-0966">Cell projection</keyword>
<protein>
    <submittedName>
        <fullName evidence="4">Flagellar biosynthesis protein FlgA</fullName>
    </submittedName>
</protein>
<evidence type="ECO:0000313" key="4">
    <source>
        <dbReference type="EMBL" id="ONH32295.1"/>
    </source>
</evidence>
<dbReference type="SMART" id="SM00858">
    <property type="entry name" value="SAF"/>
    <property type="match status" value="1"/>
</dbReference>
<comment type="caution">
    <text evidence="4">The sequence shown here is derived from an EMBL/GenBank/DDBJ whole genome shotgun (WGS) entry which is preliminary data.</text>
</comment>
<keyword evidence="2" id="KW-0472">Membrane</keyword>
<gene>
    <name evidence="4" type="ORF">BL253_05620</name>
</gene>
<evidence type="ECO:0000313" key="5">
    <source>
        <dbReference type="Proteomes" id="UP000188929"/>
    </source>
</evidence>
<evidence type="ECO:0000256" key="2">
    <source>
        <dbReference type="SAM" id="Phobius"/>
    </source>
</evidence>